<keyword evidence="2" id="KW-1185">Reference proteome</keyword>
<name>A0ABY0JQ51_9ENTR</name>
<proteinExistence type="predicted"/>
<sequence length="40" mass="4868">MQYANTEFMTCRWFAVSMQLLNETTGLLKSNWYDFHYKPT</sequence>
<protein>
    <submittedName>
        <fullName evidence="1">Uncharacterized protein</fullName>
    </submittedName>
</protein>
<evidence type="ECO:0000313" key="1">
    <source>
        <dbReference type="EMBL" id="SBW25561.1"/>
    </source>
</evidence>
<reference evidence="1 2" key="1">
    <citation type="submission" date="2016-04" db="EMBL/GenBank/DDBJ databases">
        <authorList>
            <person name="Mornico D."/>
        </authorList>
    </citation>
    <scope>NUCLEOTIDE SEQUENCE [LARGE SCALE GENOMIC DNA]</scope>
    <source>
        <strain evidence="1 2">A121</strain>
    </source>
</reference>
<accession>A0ABY0JQ51</accession>
<organism evidence="1 2">
    <name type="scientific">Citrobacter europaeus</name>
    <dbReference type="NCBI Taxonomy" id="1914243"/>
    <lineage>
        <taxon>Bacteria</taxon>
        <taxon>Pseudomonadati</taxon>
        <taxon>Pseudomonadota</taxon>
        <taxon>Gammaproteobacteria</taxon>
        <taxon>Enterobacterales</taxon>
        <taxon>Enterobacteriaceae</taxon>
        <taxon>Citrobacter</taxon>
    </lineage>
</organism>
<evidence type="ECO:0000313" key="2">
    <source>
        <dbReference type="Proteomes" id="UP000195338"/>
    </source>
</evidence>
<comment type="caution">
    <text evidence="1">The sequence shown here is derived from an EMBL/GenBank/DDBJ whole genome shotgun (WGS) entry which is preliminary data.</text>
</comment>
<dbReference type="EMBL" id="FLUX01000031">
    <property type="protein sequence ID" value="SBW25561.1"/>
    <property type="molecule type" value="Genomic_DNA"/>
</dbReference>
<dbReference type="Proteomes" id="UP000195338">
    <property type="component" value="Unassembled WGS sequence"/>
</dbReference>
<gene>
    <name evidence="1" type="ORF">BN4901_2559</name>
</gene>